<dbReference type="RefSeq" id="WP_191737753.1">
    <property type="nucleotide sequence ID" value="NZ_JACYFS010000006.1"/>
</dbReference>
<name>A0ABR8ZFC3_9FLAO</name>
<proteinExistence type="predicted"/>
<evidence type="ECO:0000313" key="4">
    <source>
        <dbReference type="EMBL" id="MBD8083922.1"/>
    </source>
</evidence>
<gene>
    <name evidence="4" type="ORF">IC610_16035</name>
</gene>
<feature type="domain" description="Secretion system C-terminal sorting" evidence="3">
    <location>
        <begin position="256"/>
        <end position="321"/>
    </location>
</feature>
<dbReference type="NCBIfam" id="TIGR04183">
    <property type="entry name" value="Por_Secre_tail"/>
    <property type="match status" value="1"/>
</dbReference>
<evidence type="ECO:0000259" key="3">
    <source>
        <dbReference type="Pfam" id="PF18962"/>
    </source>
</evidence>
<keyword evidence="5" id="KW-1185">Reference proteome</keyword>
<evidence type="ECO:0000256" key="2">
    <source>
        <dbReference type="SAM" id="SignalP"/>
    </source>
</evidence>
<keyword evidence="1 2" id="KW-0732">Signal</keyword>
<sequence>MKKILFSLTLCVSLANAQTTITKAYHDPVSGDISNFVSLNGTPDHSATGANTVFNNSALTMGAASPGTYSTPTAAEISTYPGSTLKYVNSGTTVYYKQTAAKLEITALVTTDATINLSTNNGTFISYPTSFGLNESDTASGTFSAQGFNGNVSGNINISADAWGTLLIGTKTYSNVTRVKSVQNFAMTVFGFPAGTIVNTSYAYYDSAHKAPLFSTTNAVITIGTGAPQNSNVAQALNEVYLAVKDAQLKNKLEFYPNPATDVVHFRNGDNANIMIYNAEGKVLKQINKSTEAVQVSDLPSGVYFITAEKGGVLSETKKLIKK</sequence>
<dbReference type="Proteomes" id="UP000637299">
    <property type="component" value="Unassembled WGS sequence"/>
</dbReference>
<protein>
    <submittedName>
        <fullName evidence="4">T9SS type A sorting domain-containing protein</fullName>
    </submittedName>
</protein>
<reference evidence="4 5" key="1">
    <citation type="submission" date="2020-09" db="EMBL/GenBank/DDBJ databases">
        <title>Genome seq and assembly of Chryseobacterium sp.</title>
        <authorList>
            <person name="Chhetri G."/>
        </authorList>
    </citation>
    <scope>NUCLEOTIDE SEQUENCE [LARGE SCALE GENOMIC DNA]</scope>
    <source>
        <strain evidence="4 5">GCR10</strain>
    </source>
</reference>
<evidence type="ECO:0000313" key="5">
    <source>
        <dbReference type="Proteomes" id="UP000637299"/>
    </source>
</evidence>
<feature type="chain" id="PRO_5045047026" evidence="2">
    <location>
        <begin position="18"/>
        <end position="323"/>
    </location>
</feature>
<comment type="caution">
    <text evidence="4">The sequence shown here is derived from an EMBL/GenBank/DDBJ whole genome shotgun (WGS) entry which is preliminary data.</text>
</comment>
<accession>A0ABR8ZFC3</accession>
<evidence type="ECO:0000256" key="1">
    <source>
        <dbReference type="ARBA" id="ARBA00022729"/>
    </source>
</evidence>
<dbReference type="InterPro" id="IPR026444">
    <property type="entry name" value="Secre_tail"/>
</dbReference>
<feature type="signal peptide" evidence="2">
    <location>
        <begin position="1"/>
        <end position="17"/>
    </location>
</feature>
<dbReference type="Pfam" id="PF18962">
    <property type="entry name" value="Por_Secre_tail"/>
    <property type="match status" value="1"/>
</dbReference>
<dbReference type="EMBL" id="JACYFS010000006">
    <property type="protein sequence ID" value="MBD8083922.1"/>
    <property type="molecule type" value="Genomic_DNA"/>
</dbReference>
<organism evidence="4 5">
    <name type="scientific">Chryseobacterium caseinilyticum</name>
    <dbReference type="NCBI Taxonomy" id="2771428"/>
    <lineage>
        <taxon>Bacteria</taxon>
        <taxon>Pseudomonadati</taxon>
        <taxon>Bacteroidota</taxon>
        <taxon>Flavobacteriia</taxon>
        <taxon>Flavobacteriales</taxon>
        <taxon>Weeksellaceae</taxon>
        <taxon>Chryseobacterium group</taxon>
        <taxon>Chryseobacterium</taxon>
    </lineage>
</organism>